<evidence type="ECO:0000256" key="1">
    <source>
        <dbReference type="SAM" id="MobiDB-lite"/>
    </source>
</evidence>
<dbReference type="OrthoDB" id="515310at2759"/>
<sequence length="606" mass="62282">MAQRLLAVLLLALAASVSARVGDSSSLDARLPGGPRRRLMALKDGRGSGGLADTGGAAARLCALQCLQHACISWHKIYMGGSEDGSSGEEGSSEQAPEAVPTTATECLAQCGAPADDASCLALTFQRLLNTQPLEYSCSSACVTGLLASSCEQCGGSDACGSFALSGGVLQAADSTADSQAVNMSQQQPGKPGAGGAPGQVPMPFPLVQNIAQLSELSGMPAHVLANPAMALAAQQLVAQRLLQQQMMGGGVRPMLPAQMLALQAQQAQMQQRMAAAAAPAPAAKKGAAGSTRKRGRAAAATAAAPAAAAHAGMAVSGADPGGKVVWAKVGSSPWWPAKTLDPQRDPSYPPDADPPRPTSIPIRLFGTHDFQWIGSKRALTDWEEGFAQFSGECDQQPFKAAVAEAQAYKATGQLPHVFYITPEPTHPKAKARGKKRALPRPAEGVELAAAALASAPAAAAGKAARAVGRAAEPAEDRSVVVQRRKKQRLQELGLLPPDDSPFTGGRVAPNPNLLQHKAEWETKYAAVIEERQQELAAIAQRRAESIAAKEQATAAAKAAAEAAAAAAAIPVSAASLFAAAQAQQPSAQQLFMMMQQQAAALPGVQ</sequence>
<dbReference type="InterPro" id="IPR000313">
    <property type="entry name" value="PWWP_dom"/>
</dbReference>
<dbReference type="SUPFAM" id="SSF63748">
    <property type="entry name" value="Tudor/PWWP/MBT"/>
    <property type="match status" value="1"/>
</dbReference>
<proteinExistence type="predicted"/>
<reference evidence="4 5" key="1">
    <citation type="journal article" date="2018" name="Plant J.">
        <title>Genome sequences of Chlorella sorokiniana UTEX 1602 and Micractinium conductrix SAG 241.80: implications to maltose excretion by a green alga.</title>
        <authorList>
            <person name="Arriola M.B."/>
            <person name="Velmurugan N."/>
            <person name="Zhang Y."/>
            <person name="Plunkett M.H."/>
            <person name="Hondzo H."/>
            <person name="Barney B.M."/>
        </authorList>
    </citation>
    <scope>NUCLEOTIDE SEQUENCE [LARGE SCALE GENOMIC DNA]</scope>
    <source>
        <strain evidence="5">UTEX 1602</strain>
    </source>
</reference>
<feature type="chain" id="PRO_5015160966" evidence="2">
    <location>
        <begin position="20"/>
        <end position="606"/>
    </location>
</feature>
<evidence type="ECO:0000256" key="2">
    <source>
        <dbReference type="SAM" id="SignalP"/>
    </source>
</evidence>
<name>A0A2P6TW85_CHLSO</name>
<accession>A0A2P6TW85</accession>
<keyword evidence="5" id="KW-1185">Reference proteome</keyword>
<evidence type="ECO:0000313" key="4">
    <source>
        <dbReference type="EMBL" id="PRW58326.1"/>
    </source>
</evidence>
<dbReference type="AlphaFoldDB" id="A0A2P6TW85"/>
<evidence type="ECO:0000259" key="3">
    <source>
        <dbReference type="PROSITE" id="PS50812"/>
    </source>
</evidence>
<keyword evidence="2" id="KW-0732">Signal</keyword>
<feature type="signal peptide" evidence="2">
    <location>
        <begin position="1"/>
        <end position="19"/>
    </location>
</feature>
<dbReference type="GO" id="GO:0032259">
    <property type="term" value="P:methylation"/>
    <property type="evidence" value="ECO:0007669"/>
    <property type="project" value="UniProtKB-KW"/>
</dbReference>
<feature type="region of interest" description="Disordered" evidence="1">
    <location>
        <begin position="178"/>
        <end position="200"/>
    </location>
</feature>
<feature type="domain" description="PWWP" evidence="3">
    <location>
        <begin position="322"/>
        <end position="385"/>
    </location>
</feature>
<feature type="compositionally biased region" description="Pro residues" evidence="1">
    <location>
        <begin position="348"/>
        <end position="358"/>
    </location>
</feature>
<feature type="region of interest" description="Disordered" evidence="1">
    <location>
        <begin position="337"/>
        <end position="358"/>
    </location>
</feature>
<protein>
    <submittedName>
        <fullName evidence="4">Histone-lysine N-methyltransferase Mes-4</fullName>
    </submittedName>
</protein>
<organism evidence="4 5">
    <name type="scientific">Chlorella sorokiniana</name>
    <name type="common">Freshwater green alga</name>
    <dbReference type="NCBI Taxonomy" id="3076"/>
    <lineage>
        <taxon>Eukaryota</taxon>
        <taxon>Viridiplantae</taxon>
        <taxon>Chlorophyta</taxon>
        <taxon>core chlorophytes</taxon>
        <taxon>Trebouxiophyceae</taxon>
        <taxon>Chlorellales</taxon>
        <taxon>Chlorellaceae</taxon>
        <taxon>Chlorella clade</taxon>
        <taxon>Chlorella</taxon>
    </lineage>
</organism>
<dbReference type="Pfam" id="PF00855">
    <property type="entry name" value="PWWP"/>
    <property type="match status" value="1"/>
</dbReference>
<dbReference type="Gene3D" id="2.30.30.140">
    <property type="match status" value="1"/>
</dbReference>
<gene>
    <name evidence="4" type="ORF">C2E21_2692</name>
</gene>
<dbReference type="GO" id="GO:0008168">
    <property type="term" value="F:methyltransferase activity"/>
    <property type="evidence" value="ECO:0007669"/>
    <property type="project" value="UniProtKB-KW"/>
</dbReference>
<dbReference type="PROSITE" id="PS50812">
    <property type="entry name" value="PWWP"/>
    <property type="match status" value="1"/>
</dbReference>
<dbReference type="EMBL" id="LHPG02000005">
    <property type="protein sequence ID" value="PRW58326.1"/>
    <property type="molecule type" value="Genomic_DNA"/>
</dbReference>
<dbReference type="Proteomes" id="UP000239899">
    <property type="component" value="Unassembled WGS sequence"/>
</dbReference>
<comment type="caution">
    <text evidence="4">The sequence shown here is derived from an EMBL/GenBank/DDBJ whole genome shotgun (WGS) entry which is preliminary data.</text>
</comment>
<evidence type="ECO:0000313" key="5">
    <source>
        <dbReference type="Proteomes" id="UP000239899"/>
    </source>
</evidence>